<organism evidence="1">
    <name type="scientific">Nicotiana tabacum</name>
    <name type="common">Common tobacco</name>
    <dbReference type="NCBI Taxonomy" id="4097"/>
    <lineage>
        <taxon>Eukaryota</taxon>
        <taxon>Viridiplantae</taxon>
        <taxon>Streptophyta</taxon>
        <taxon>Embryophyta</taxon>
        <taxon>Tracheophyta</taxon>
        <taxon>Spermatophyta</taxon>
        <taxon>Magnoliopsida</taxon>
        <taxon>eudicotyledons</taxon>
        <taxon>Gunneridae</taxon>
        <taxon>Pentapetalae</taxon>
        <taxon>asterids</taxon>
        <taxon>lamiids</taxon>
        <taxon>Solanales</taxon>
        <taxon>Solanaceae</taxon>
        <taxon>Nicotianoideae</taxon>
        <taxon>Nicotianeae</taxon>
        <taxon>Nicotiana</taxon>
    </lineage>
</organism>
<evidence type="ECO:0000313" key="1">
    <source>
        <dbReference type="RefSeq" id="XP_016450049.1"/>
    </source>
</evidence>
<dbReference type="STRING" id="4097.A0A1S3YD42"/>
<dbReference type="OrthoDB" id="1319144at2759"/>
<dbReference type="PaxDb" id="4097-A0A1S3YD42"/>
<gene>
    <name evidence="1" type="primary">LOC107774901</name>
</gene>
<reference evidence="1" key="1">
    <citation type="submission" date="2025-08" db="UniProtKB">
        <authorList>
            <consortium name="RefSeq"/>
        </authorList>
    </citation>
    <scope>IDENTIFICATION</scope>
</reference>
<protein>
    <submittedName>
        <fullName evidence="1">Uncharacterized mitochondrial protein AtMg00810-like</fullName>
    </submittedName>
</protein>
<proteinExistence type="predicted"/>
<dbReference type="RefSeq" id="XP_016450049.1">
    <property type="nucleotide sequence ID" value="XM_016594563.1"/>
</dbReference>
<dbReference type="PANTHER" id="PTHR11439:SF442">
    <property type="entry name" value="CYSTEINE-RICH RLK (RECEPTOR-LIKE PROTEIN KINASE) 8"/>
    <property type="match status" value="1"/>
</dbReference>
<dbReference type="AlphaFoldDB" id="A0A1S3YD42"/>
<dbReference type="PANTHER" id="PTHR11439">
    <property type="entry name" value="GAG-POL-RELATED RETROTRANSPOSON"/>
    <property type="match status" value="1"/>
</dbReference>
<name>A0A1S3YD42_TOBAC</name>
<dbReference type="KEGG" id="nta:107774901"/>
<dbReference type="CDD" id="cd09272">
    <property type="entry name" value="RNase_HI_RT_Ty1"/>
    <property type="match status" value="1"/>
</dbReference>
<accession>A0A1S3YD42</accession>
<sequence length="316" mass="36029">MSMMGELTYFLGLQIKQSLKGIFISQTKYIKELIKKFGMENAKPIGTPMSPTTMLDEDYHGRSIDETMYRGMIGSLLYLTASRPDIMFSVCKCARYQSAPKESHLTVVKRIIIYIIRTSELGLWYAHSKNFVLKGFSYADFAGDKIDRISTSGKCQLLGNALVSWHRKKQNRVALSTTEAEYLAIGSCCTQPEKGRKEAHEQTPKRSACKKGKVESTEFGPEDKLIFYGPNEKSRFESYKSKSMTYGRTVSLSLMKNLHCDVIAVFDFQRLSSLFDTIESSVYEEPVRMFYANLFVNDKDDLEFMVLGTRIVLDSY</sequence>